<dbReference type="Gene3D" id="2.60.40.4100">
    <property type="entry name" value="Zona pellucida, ZP-C domain"/>
    <property type="match status" value="1"/>
</dbReference>
<gene>
    <name evidence="6" type="ORF">HHUSO_G28215</name>
</gene>
<dbReference type="InterPro" id="IPR042235">
    <property type="entry name" value="ZP-C_dom"/>
</dbReference>
<dbReference type="PANTHER" id="PTHR14002">
    <property type="entry name" value="ENDOGLIN/TGF-BETA RECEPTOR TYPE III"/>
    <property type="match status" value="1"/>
</dbReference>
<dbReference type="EMBL" id="JAHFZB010000029">
    <property type="protein sequence ID" value="KAK6472471.1"/>
    <property type="molecule type" value="Genomic_DNA"/>
</dbReference>
<reference evidence="6 7" key="1">
    <citation type="submission" date="2021-05" db="EMBL/GenBank/DDBJ databases">
        <authorList>
            <person name="Zahm M."/>
            <person name="Klopp C."/>
            <person name="Cabau C."/>
            <person name="Kuhl H."/>
            <person name="Suciu R."/>
            <person name="Ciorpac M."/>
            <person name="Holostenco D."/>
            <person name="Gessner J."/>
            <person name="Wuertz S."/>
            <person name="Hohne C."/>
            <person name="Stock M."/>
            <person name="Gislard M."/>
            <person name="Lluch J."/>
            <person name="Milhes M."/>
            <person name="Lampietro C."/>
            <person name="Lopez Roques C."/>
            <person name="Donnadieu C."/>
            <person name="Du K."/>
            <person name="Schartl M."/>
            <person name="Guiguen Y."/>
        </authorList>
    </citation>
    <scope>NUCLEOTIDE SEQUENCE [LARGE SCALE GENOMIC DNA]</scope>
    <source>
        <strain evidence="6">Hh-F2</strain>
        <tissue evidence="6">Blood</tissue>
    </source>
</reference>
<comment type="caution">
    <text evidence="6">The sequence shown here is derived from an EMBL/GenBank/DDBJ whole genome shotgun (WGS) entry which is preliminary data.</text>
</comment>
<dbReference type="Pfam" id="PF23344">
    <property type="entry name" value="ZP-N"/>
    <property type="match status" value="1"/>
</dbReference>
<feature type="transmembrane region" description="Helical" evidence="3">
    <location>
        <begin position="709"/>
        <end position="730"/>
    </location>
</feature>
<evidence type="ECO:0000313" key="7">
    <source>
        <dbReference type="Proteomes" id="UP001369086"/>
    </source>
</evidence>
<feature type="chain" id="PRO_5046852675" description="ZP domain-containing protein" evidence="4">
    <location>
        <begin position="25"/>
        <end position="749"/>
    </location>
</feature>
<dbReference type="InterPro" id="IPR055355">
    <property type="entry name" value="ZP-C"/>
</dbReference>
<dbReference type="Pfam" id="PF00100">
    <property type="entry name" value="Zona_pellucida"/>
    <property type="match status" value="1"/>
</dbReference>
<keyword evidence="3" id="KW-1133">Transmembrane helix</keyword>
<evidence type="ECO:0000313" key="6">
    <source>
        <dbReference type="EMBL" id="KAK6472471.1"/>
    </source>
</evidence>
<keyword evidence="1 4" id="KW-0732">Signal</keyword>
<evidence type="ECO:0000259" key="5">
    <source>
        <dbReference type="PROSITE" id="PS51034"/>
    </source>
</evidence>
<dbReference type="InterPro" id="IPR055356">
    <property type="entry name" value="ZP-N"/>
</dbReference>
<dbReference type="SMART" id="SM00241">
    <property type="entry name" value="ZP"/>
    <property type="match status" value="1"/>
</dbReference>
<sequence>MEPGRVVRLHLFLTLAFLGDNSQALDSASDFSYLGSSFSLEPSGENSMEVFLRYRVLSSSPCPAASKGLCGVLNCTSPSQQGAQGSSPSPGWCQAQGEVVAHADRSSTLQLSSSGCCWSQSVAPRLQFVLPMRVELGVRSDTGSPNSPPQAALLPPVRLPRNCATSFSLGVSDREGDVVRCRYGQRAQAECTLCSRQAFLQLDEELCVLWYTGGAAQGSYAVELIVEDYPRATVTLTHTQGTRTIPPYSSTGAPLSSTPLHFTVTVERESSECTLGLARPGFTEPTPANGATVSVLPYDEVTFTISAFSSDMVSDITVLGPPGLVRSKLWEGQTAGVRVVSANVSWTGTSRQDPRSRPVCFSASTDRFQSEPRCIWIAQLLASCPTVLQCLEERMKLFLPRTTLPEINESDLQLIDPACNITGNSTHFLLDIPLTGCGTRIQEEDSYLVLVNVVSNRVSSQALGAVITRIPSLRFPLACRFKAGGLVTGKVSIPKGPKDEAFGRFIFDIKFRRELPAAVGGARVGEVGNMDTPFELDPSKPLYLQVNASCNITGVELVVQSCWTSDTKNTTRSGINSFINNGCGSDGNVELIVDALNEKIYKINLTSLIPARIVPEVYIHCSVKLCMGMSGTDHCSPNCSSSSSRSSDSSSRSSVLLQSLESSLFTISAGPIHLGVNSTITDTVHPLSSSSLSSGPASSQSSAEVPNRVGIAVGVVLGAAVLLIVGLLLIKTFLGIRNRRKLGHYRLQE</sequence>
<keyword evidence="3" id="KW-0472">Membrane</keyword>
<name>A0ABR0YJ99_HUSHU</name>
<evidence type="ECO:0000256" key="1">
    <source>
        <dbReference type="ARBA" id="ARBA00022729"/>
    </source>
</evidence>
<keyword evidence="3" id="KW-0812">Transmembrane</keyword>
<feature type="domain" description="ZP" evidence="5">
    <location>
        <begin position="389"/>
        <end position="642"/>
    </location>
</feature>
<accession>A0ABR0YJ99</accession>
<feature type="signal peptide" evidence="4">
    <location>
        <begin position="1"/>
        <end position="24"/>
    </location>
</feature>
<evidence type="ECO:0000256" key="4">
    <source>
        <dbReference type="SAM" id="SignalP"/>
    </source>
</evidence>
<dbReference type="Proteomes" id="UP001369086">
    <property type="component" value="Unassembled WGS sequence"/>
</dbReference>
<keyword evidence="2" id="KW-1015">Disulfide bond</keyword>
<keyword evidence="7" id="KW-1185">Reference proteome</keyword>
<evidence type="ECO:0000256" key="3">
    <source>
        <dbReference type="SAM" id="Phobius"/>
    </source>
</evidence>
<proteinExistence type="predicted"/>
<dbReference type="Gene3D" id="2.60.40.3210">
    <property type="entry name" value="Zona pellucida, ZP-N domain"/>
    <property type="match status" value="1"/>
</dbReference>
<organism evidence="6 7">
    <name type="scientific">Huso huso</name>
    <name type="common">Beluga</name>
    <name type="synonym">Acipenser huso</name>
    <dbReference type="NCBI Taxonomy" id="61971"/>
    <lineage>
        <taxon>Eukaryota</taxon>
        <taxon>Metazoa</taxon>
        <taxon>Chordata</taxon>
        <taxon>Craniata</taxon>
        <taxon>Vertebrata</taxon>
        <taxon>Euteleostomi</taxon>
        <taxon>Actinopterygii</taxon>
        <taxon>Chondrostei</taxon>
        <taxon>Acipenseriformes</taxon>
        <taxon>Acipenseridae</taxon>
        <taxon>Huso</taxon>
    </lineage>
</organism>
<dbReference type="PANTHER" id="PTHR14002:SF43">
    <property type="entry name" value="DELTA-LIKE PROTEIN"/>
    <property type="match status" value="1"/>
</dbReference>
<dbReference type="PROSITE" id="PS51034">
    <property type="entry name" value="ZP_2"/>
    <property type="match status" value="1"/>
</dbReference>
<dbReference type="InterPro" id="IPR001507">
    <property type="entry name" value="ZP_dom"/>
</dbReference>
<protein>
    <recommendedName>
        <fullName evidence="5">ZP domain-containing protein</fullName>
    </recommendedName>
</protein>
<evidence type="ECO:0000256" key="2">
    <source>
        <dbReference type="ARBA" id="ARBA00023157"/>
    </source>
</evidence>